<dbReference type="Gene3D" id="3.40.525.10">
    <property type="entry name" value="CRAL-TRIO lipid binding domain"/>
    <property type="match status" value="1"/>
</dbReference>
<keyword evidence="1" id="KW-0175">Coiled coil</keyword>
<dbReference type="AlphaFoldDB" id="A0AAD2FS92"/>
<evidence type="ECO:0000313" key="5">
    <source>
        <dbReference type="Proteomes" id="UP001295423"/>
    </source>
</evidence>
<sequence>MDEEGEEASLLRLEQAGCQQRFPGTAEEAESVEELLVDEMSKLTMLEQNIVSFEVHGIALEIEETEDLITQSLSEMEKALQQIKRNKSAYEKALNMNPEYVGSRSFRLQFLRCEAFNCNNAANRLRLHFQQKEELFGSGDVLVRDVRLSDLDESALEIFKSGALQMLPTRDVRGRPVMCMFLSKWKDVTDVKGGQSFLYYTLQCAVQDEGLRQKGLVVIFYVGGKKAGAVSLDLVRNIYRVRLAVPHRLEAMHYCYDNEKLRPFVSGVRLFMDKRVRMRSRVHFGNEQRILFQLQTYGIPIPENSPFRLVDGEFSMTWHEEWLQIRQAQEVELAESNVGKARIMLLHRFDVLFGKGTNVRSHTGNLRALHLVNMFQSQYDGASNRFEKAEISERIISIIHESNGRFLKWDQGSWFEVDDGIARDKISHWFRNQRRSKADKDTGKKGTTPKRNRSISETRNR</sequence>
<organism evidence="4 5">
    <name type="scientific">Cylindrotheca closterium</name>
    <dbReference type="NCBI Taxonomy" id="2856"/>
    <lineage>
        <taxon>Eukaryota</taxon>
        <taxon>Sar</taxon>
        <taxon>Stramenopiles</taxon>
        <taxon>Ochrophyta</taxon>
        <taxon>Bacillariophyta</taxon>
        <taxon>Bacillariophyceae</taxon>
        <taxon>Bacillariophycidae</taxon>
        <taxon>Bacillariales</taxon>
        <taxon>Bacillariaceae</taxon>
        <taxon>Cylindrotheca</taxon>
    </lineage>
</organism>
<accession>A0AAD2FS92</accession>
<dbReference type="InterPro" id="IPR049227">
    <property type="entry name" value="DUF6824"/>
</dbReference>
<evidence type="ECO:0000256" key="2">
    <source>
        <dbReference type="SAM" id="MobiDB-lite"/>
    </source>
</evidence>
<feature type="coiled-coil region" evidence="1">
    <location>
        <begin position="29"/>
        <end position="96"/>
    </location>
</feature>
<evidence type="ECO:0000256" key="1">
    <source>
        <dbReference type="SAM" id="Coils"/>
    </source>
</evidence>
<evidence type="ECO:0000313" key="4">
    <source>
        <dbReference type="EMBL" id="CAJ1951278.1"/>
    </source>
</evidence>
<proteinExistence type="predicted"/>
<dbReference type="Proteomes" id="UP001295423">
    <property type="component" value="Unassembled WGS sequence"/>
</dbReference>
<feature type="domain" description="DUF6824" evidence="3">
    <location>
        <begin position="350"/>
        <end position="432"/>
    </location>
</feature>
<gene>
    <name evidence="4" type="ORF">CYCCA115_LOCUS12994</name>
</gene>
<dbReference type="EMBL" id="CAKOGP040001781">
    <property type="protein sequence ID" value="CAJ1951278.1"/>
    <property type="molecule type" value="Genomic_DNA"/>
</dbReference>
<dbReference type="Pfam" id="PF20710">
    <property type="entry name" value="DUF6824"/>
    <property type="match status" value="1"/>
</dbReference>
<comment type="caution">
    <text evidence="4">The sequence shown here is derived from an EMBL/GenBank/DDBJ whole genome shotgun (WGS) entry which is preliminary data.</text>
</comment>
<dbReference type="SUPFAM" id="SSF52087">
    <property type="entry name" value="CRAL/TRIO domain"/>
    <property type="match status" value="1"/>
</dbReference>
<reference evidence="4" key="1">
    <citation type="submission" date="2023-08" db="EMBL/GenBank/DDBJ databases">
        <authorList>
            <person name="Audoor S."/>
            <person name="Bilcke G."/>
        </authorList>
    </citation>
    <scope>NUCLEOTIDE SEQUENCE</scope>
</reference>
<keyword evidence="5" id="KW-1185">Reference proteome</keyword>
<name>A0AAD2FS92_9STRA</name>
<evidence type="ECO:0000259" key="3">
    <source>
        <dbReference type="Pfam" id="PF20710"/>
    </source>
</evidence>
<feature type="region of interest" description="Disordered" evidence="2">
    <location>
        <begin position="433"/>
        <end position="461"/>
    </location>
</feature>
<dbReference type="InterPro" id="IPR036865">
    <property type="entry name" value="CRAL-TRIO_dom_sf"/>
</dbReference>
<protein>
    <recommendedName>
        <fullName evidence="3">DUF6824 domain-containing protein</fullName>
    </recommendedName>
</protein>